<evidence type="ECO:0000313" key="3">
    <source>
        <dbReference type="Proteomes" id="UP001066276"/>
    </source>
</evidence>
<gene>
    <name evidence="2" type="ORF">NDU88_012230</name>
</gene>
<feature type="compositionally biased region" description="Low complexity" evidence="1">
    <location>
        <begin position="81"/>
        <end position="97"/>
    </location>
</feature>
<comment type="caution">
    <text evidence="2">The sequence shown here is derived from an EMBL/GenBank/DDBJ whole genome shotgun (WGS) entry which is preliminary data.</text>
</comment>
<feature type="compositionally biased region" description="Polar residues" evidence="1">
    <location>
        <begin position="10"/>
        <end position="28"/>
    </location>
</feature>
<sequence>MSADPDLPSDSETSLPQGALQRHSSGTSVRPHASSRPPRPADIHHITKPVPPPLRGNLLPALTQLLTRPPAPPGRQGVKITRSTRAAGSARSRSPRGPRLDSAAE</sequence>
<dbReference type="AlphaFoldDB" id="A0AAV7QZJ5"/>
<keyword evidence="3" id="KW-1185">Reference proteome</keyword>
<evidence type="ECO:0000256" key="1">
    <source>
        <dbReference type="SAM" id="MobiDB-lite"/>
    </source>
</evidence>
<reference evidence="2" key="1">
    <citation type="journal article" date="2022" name="bioRxiv">
        <title>Sequencing and chromosome-scale assembly of the giantPleurodeles waltlgenome.</title>
        <authorList>
            <person name="Brown T."/>
            <person name="Elewa A."/>
            <person name="Iarovenko S."/>
            <person name="Subramanian E."/>
            <person name="Araus A.J."/>
            <person name="Petzold A."/>
            <person name="Susuki M."/>
            <person name="Suzuki K.-i.T."/>
            <person name="Hayashi T."/>
            <person name="Toyoda A."/>
            <person name="Oliveira C."/>
            <person name="Osipova E."/>
            <person name="Leigh N.D."/>
            <person name="Simon A."/>
            <person name="Yun M.H."/>
        </authorList>
    </citation>
    <scope>NUCLEOTIDE SEQUENCE</scope>
    <source>
        <strain evidence="2">20211129_DDA</strain>
        <tissue evidence="2">Liver</tissue>
    </source>
</reference>
<name>A0AAV7QZJ5_PLEWA</name>
<feature type="region of interest" description="Disordered" evidence="1">
    <location>
        <begin position="1"/>
        <end position="105"/>
    </location>
</feature>
<organism evidence="2 3">
    <name type="scientific">Pleurodeles waltl</name>
    <name type="common">Iberian ribbed newt</name>
    <dbReference type="NCBI Taxonomy" id="8319"/>
    <lineage>
        <taxon>Eukaryota</taxon>
        <taxon>Metazoa</taxon>
        <taxon>Chordata</taxon>
        <taxon>Craniata</taxon>
        <taxon>Vertebrata</taxon>
        <taxon>Euteleostomi</taxon>
        <taxon>Amphibia</taxon>
        <taxon>Batrachia</taxon>
        <taxon>Caudata</taxon>
        <taxon>Salamandroidea</taxon>
        <taxon>Salamandridae</taxon>
        <taxon>Pleurodelinae</taxon>
        <taxon>Pleurodeles</taxon>
    </lineage>
</organism>
<dbReference type="Proteomes" id="UP001066276">
    <property type="component" value="Chromosome 6"/>
</dbReference>
<proteinExistence type="predicted"/>
<dbReference type="EMBL" id="JANPWB010000010">
    <property type="protein sequence ID" value="KAJ1145947.1"/>
    <property type="molecule type" value="Genomic_DNA"/>
</dbReference>
<protein>
    <submittedName>
        <fullName evidence="2">Uncharacterized protein</fullName>
    </submittedName>
</protein>
<accession>A0AAV7QZJ5</accession>
<evidence type="ECO:0000313" key="2">
    <source>
        <dbReference type="EMBL" id="KAJ1145947.1"/>
    </source>
</evidence>